<feature type="domain" description="HTH cro/C1-type" evidence="1">
    <location>
        <begin position="11"/>
        <end position="46"/>
    </location>
</feature>
<proteinExistence type="predicted"/>
<evidence type="ECO:0000313" key="3">
    <source>
        <dbReference type="EMBL" id="VDN47161.1"/>
    </source>
</evidence>
<sequence>MKIDLELYEQIRHLHLHDGMSQRAISRKLDISRNTVSKYCNGEHVPWERKEYSSRSTTVVTDEVKDFILKCFEEDDTHSFKKQKHTATRIHQRLQDELGFTGSGSTIRRVVRELRNKTKEAFVPLEFDPGEAAQIDFGSAYAYIKGQRKKLKFFCMRLCFSGHFFVKAYYAENEECFLDAHISSFKFFGGVPKRTIFDNAKVAVSEGLGAYVTKETKRYCELKAHYQFAATYCNPRSGNEKGLVENLVGYVRRNAMVPMPKVDSLDELNATLESYCQGYIEHSIASRTGTVGENFSIEKRVLLPLPLYHYSPEKLLYPEVSAYSLITFQTNKYSVPTDYCGKEVCLKAGPSEIRVYHKNEMIANHERNYGKNHRTYDIGHYIKLLETKARAIFNAAPVRQYVPKDVLQMYASKHGGQKLLLAYLKESNGLKETPDITVIPTQLNLYDQLIQEVNS</sequence>
<protein>
    <submittedName>
        <fullName evidence="3">Transposase</fullName>
    </submittedName>
</protein>
<dbReference type="InterPro" id="IPR001387">
    <property type="entry name" value="Cro/C1-type_HTH"/>
</dbReference>
<organism evidence="3 4">
    <name type="scientific">Petrocella atlantisensis</name>
    <dbReference type="NCBI Taxonomy" id="2173034"/>
    <lineage>
        <taxon>Bacteria</taxon>
        <taxon>Bacillati</taxon>
        <taxon>Bacillota</taxon>
        <taxon>Clostridia</taxon>
        <taxon>Lachnospirales</taxon>
        <taxon>Vallitaleaceae</taxon>
        <taxon>Petrocella</taxon>
    </lineage>
</organism>
<feature type="domain" description="Integrase catalytic" evidence="2">
    <location>
        <begin position="125"/>
        <end position="300"/>
    </location>
</feature>
<dbReference type="Gene3D" id="1.10.10.60">
    <property type="entry name" value="Homeodomain-like"/>
    <property type="match status" value="1"/>
</dbReference>
<dbReference type="PROSITE" id="PS50943">
    <property type="entry name" value="HTH_CROC1"/>
    <property type="match status" value="1"/>
</dbReference>
<dbReference type="AlphaFoldDB" id="A0A3P7PVE0"/>
<dbReference type="KEGG" id="cbar:PATL70BA_1279"/>
<dbReference type="InterPro" id="IPR009057">
    <property type="entry name" value="Homeodomain-like_sf"/>
</dbReference>
<dbReference type="EMBL" id="LR130778">
    <property type="protein sequence ID" value="VDN47161.1"/>
    <property type="molecule type" value="Genomic_DNA"/>
</dbReference>
<dbReference type="Proteomes" id="UP000279029">
    <property type="component" value="Chromosome"/>
</dbReference>
<accession>A0A3P7PVE0</accession>
<dbReference type="InterPro" id="IPR054353">
    <property type="entry name" value="IstA-like_C"/>
</dbReference>
<dbReference type="Pfam" id="PF01381">
    <property type="entry name" value="HTH_3"/>
    <property type="match status" value="1"/>
</dbReference>
<keyword evidence="4" id="KW-1185">Reference proteome</keyword>
<evidence type="ECO:0000313" key="4">
    <source>
        <dbReference type="Proteomes" id="UP000279029"/>
    </source>
</evidence>
<dbReference type="NCBIfam" id="NF033546">
    <property type="entry name" value="transpos_IS21"/>
    <property type="match status" value="1"/>
</dbReference>
<dbReference type="InterPro" id="IPR001584">
    <property type="entry name" value="Integrase_cat-core"/>
</dbReference>
<reference evidence="3 4" key="1">
    <citation type="submission" date="2018-09" db="EMBL/GenBank/DDBJ databases">
        <authorList>
            <person name="Postec A."/>
        </authorList>
    </citation>
    <scope>NUCLEOTIDE SEQUENCE [LARGE SCALE GENOMIC DNA]</scope>
    <source>
        <strain evidence="3">70B-A</strain>
    </source>
</reference>
<dbReference type="Pfam" id="PF22483">
    <property type="entry name" value="Mu-transpos_C_2"/>
    <property type="match status" value="1"/>
</dbReference>
<evidence type="ECO:0000259" key="2">
    <source>
        <dbReference type="PROSITE" id="PS50994"/>
    </source>
</evidence>
<dbReference type="CDD" id="cd00093">
    <property type="entry name" value="HTH_XRE"/>
    <property type="match status" value="1"/>
</dbReference>
<dbReference type="PROSITE" id="PS50994">
    <property type="entry name" value="INTEGRASE"/>
    <property type="match status" value="1"/>
</dbReference>
<dbReference type="PANTHER" id="PTHR35004">
    <property type="entry name" value="TRANSPOSASE RV3428C-RELATED"/>
    <property type="match status" value="1"/>
</dbReference>
<dbReference type="RefSeq" id="WP_125136534.1">
    <property type="nucleotide sequence ID" value="NZ_LR130778.1"/>
</dbReference>
<dbReference type="SUPFAM" id="SSF46689">
    <property type="entry name" value="Homeodomain-like"/>
    <property type="match status" value="1"/>
</dbReference>
<dbReference type="OrthoDB" id="3193769at2"/>
<dbReference type="GO" id="GO:0015074">
    <property type="term" value="P:DNA integration"/>
    <property type="evidence" value="ECO:0007669"/>
    <property type="project" value="InterPro"/>
</dbReference>
<evidence type="ECO:0000259" key="1">
    <source>
        <dbReference type="PROSITE" id="PS50943"/>
    </source>
</evidence>
<gene>
    <name evidence="3" type="ORF">PATL70BA_1279</name>
</gene>
<name>A0A3P7PVE0_9FIRM</name>